<keyword evidence="2" id="KW-1133">Transmembrane helix</keyword>
<organism evidence="3 4">
    <name type="scientific">Mucilaginibacter yixingensis</name>
    <dbReference type="NCBI Taxonomy" id="1295612"/>
    <lineage>
        <taxon>Bacteria</taxon>
        <taxon>Pseudomonadati</taxon>
        <taxon>Bacteroidota</taxon>
        <taxon>Sphingobacteriia</taxon>
        <taxon>Sphingobacteriales</taxon>
        <taxon>Sphingobacteriaceae</taxon>
        <taxon>Mucilaginibacter</taxon>
    </lineage>
</organism>
<feature type="coiled-coil region" evidence="1">
    <location>
        <begin position="2"/>
        <end position="29"/>
    </location>
</feature>
<feature type="transmembrane region" description="Helical" evidence="2">
    <location>
        <begin position="53"/>
        <end position="72"/>
    </location>
</feature>
<evidence type="ECO:0000313" key="3">
    <source>
        <dbReference type="EMBL" id="PTQ95019.1"/>
    </source>
</evidence>
<protein>
    <recommendedName>
        <fullName evidence="5">Cell division protein FtsL</fullName>
    </recommendedName>
</protein>
<evidence type="ECO:0000256" key="2">
    <source>
        <dbReference type="SAM" id="Phobius"/>
    </source>
</evidence>
<accession>A0A2T5J7D5</accession>
<dbReference type="Proteomes" id="UP000244168">
    <property type="component" value="Unassembled WGS sequence"/>
</dbReference>
<dbReference type="Pfam" id="PF19579">
    <property type="entry name" value="FtsL_2"/>
    <property type="match status" value="1"/>
</dbReference>
<dbReference type="RefSeq" id="WP_107829867.1">
    <property type="nucleotide sequence ID" value="NZ_CP160205.1"/>
</dbReference>
<dbReference type="OrthoDB" id="981249at2"/>
<proteinExistence type="predicted"/>
<keyword evidence="1" id="KW-0175">Coiled coil</keyword>
<evidence type="ECO:0000256" key="1">
    <source>
        <dbReference type="SAM" id="Coils"/>
    </source>
</evidence>
<reference evidence="3 4" key="1">
    <citation type="submission" date="2018-04" db="EMBL/GenBank/DDBJ databases">
        <title>Genomic Encyclopedia of Archaeal and Bacterial Type Strains, Phase II (KMG-II): from individual species to whole genera.</title>
        <authorList>
            <person name="Goeker M."/>
        </authorList>
    </citation>
    <scope>NUCLEOTIDE SEQUENCE [LARGE SCALE GENOMIC DNA]</scope>
    <source>
        <strain evidence="3 4">DSM 26809</strain>
    </source>
</reference>
<dbReference type="EMBL" id="QAOQ01000006">
    <property type="protein sequence ID" value="PTQ95019.1"/>
    <property type="molecule type" value="Genomic_DNA"/>
</dbReference>
<dbReference type="InterPro" id="IPR045755">
    <property type="entry name" value="FtsL-like"/>
</dbReference>
<comment type="caution">
    <text evidence="3">The sequence shown here is derived from an EMBL/GenBank/DDBJ whole genome shotgun (WGS) entry which is preliminary data.</text>
</comment>
<dbReference type="AlphaFoldDB" id="A0A2T5J7D5"/>
<evidence type="ECO:0008006" key="5">
    <source>
        <dbReference type="Google" id="ProtNLM"/>
    </source>
</evidence>
<sequence length="141" mass="15704">MTNRLRTEIQEEEAELAAEKAAEESVKVKAKKDVPENFLTQLFSKELVSTEKATSALPFVLFLAALGMVYIWNMHQAENNIRDIDKLGKEVKELSALYKSAKAELAYKSTLSQVSAQADSLIGLKEPVEPPHKITVKEGEQ</sequence>
<keyword evidence="2" id="KW-0472">Membrane</keyword>
<keyword evidence="2" id="KW-0812">Transmembrane</keyword>
<gene>
    <name evidence="3" type="ORF">C8P68_106234</name>
</gene>
<name>A0A2T5J7D5_9SPHI</name>
<keyword evidence="4" id="KW-1185">Reference proteome</keyword>
<evidence type="ECO:0000313" key="4">
    <source>
        <dbReference type="Proteomes" id="UP000244168"/>
    </source>
</evidence>